<feature type="domain" description="B30.2/SPRY" evidence="2">
    <location>
        <begin position="507"/>
        <end position="692"/>
    </location>
</feature>
<dbReference type="InterPro" id="IPR050618">
    <property type="entry name" value="Ubq-SigPath_Reg"/>
</dbReference>
<comment type="caution">
    <text evidence="3">The sequence shown here is derived from an EMBL/GenBank/DDBJ whole genome shotgun (WGS) entry which is preliminary data.</text>
</comment>
<dbReference type="Pfam" id="PF00622">
    <property type="entry name" value="SPRY"/>
    <property type="match status" value="2"/>
</dbReference>
<feature type="domain" description="B30.2/SPRY" evidence="2">
    <location>
        <begin position="323"/>
        <end position="513"/>
    </location>
</feature>
<evidence type="ECO:0000313" key="4">
    <source>
        <dbReference type="Proteomes" id="UP001620626"/>
    </source>
</evidence>
<evidence type="ECO:0000259" key="2">
    <source>
        <dbReference type="PROSITE" id="PS50188"/>
    </source>
</evidence>
<dbReference type="EMBL" id="JBICBT010001264">
    <property type="protein sequence ID" value="KAL3076026.1"/>
    <property type="molecule type" value="Genomic_DNA"/>
</dbReference>
<proteinExistence type="predicted"/>
<accession>A0ABD2I9S0</accession>
<dbReference type="InterPro" id="IPR003877">
    <property type="entry name" value="SPRY_dom"/>
</dbReference>
<dbReference type="InterPro" id="IPR013320">
    <property type="entry name" value="ConA-like_dom_sf"/>
</dbReference>
<dbReference type="PANTHER" id="PTHR12864">
    <property type="entry name" value="RAN BINDING PROTEIN 9-RELATED"/>
    <property type="match status" value="1"/>
</dbReference>
<dbReference type="CDD" id="cd12885">
    <property type="entry name" value="SPRY_RanBP_like"/>
    <property type="match status" value="2"/>
</dbReference>
<keyword evidence="4" id="KW-1185">Reference proteome</keyword>
<protein>
    <recommendedName>
        <fullName evidence="2">B30.2/SPRY domain-containing protein</fullName>
    </recommendedName>
</protein>
<feature type="region of interest" description="Disordered" evidence="1">
    <location>
        <begin position="1"/>
        <end position="39"/>
    </location>
</feature>
<dbReference type="InterPro" id="IPR001870">
    <property type="entry name" value="B30.2/SPRY"/>
</dbReference>
<reference evidence="3 4" key="1">
    <citation type="submission" date="2024-10" db="EMBL/GenBank/DDBJ databases">
        <authorList>
            <person name="Kim D."/>
        </authorList>
    </citation>
    <scope>NUCLEOTIDE SEQUENCE [LARGE SCALE GENOMIC DNA]</scope>
    <source>
        <strain evidence="3">BH-2024</strain>
    </source>
</reference>
<dbReference type="Proteomes" id="UP001620626">
    <property type="component" value="Unassembled WGS sequence"/>
</dbReference>
<organism evidence="3 4">
    <name type="scientific">Heterodera trifolii</name>
    <dbReference type="NCBI Taxonomy" id="157864"/>
    <lineage>
        <taxon>Eukaryota</taxon>
        <taxon>Metazoa</taxon>
        <taxon>Ecdysozoa</taxon>
        <taxon>Nematoda</taxon>
        <taxon>Chromadorea</taxon>
        <taxon>Rhabditida</taxon>
        <taxon>Tylenchina</taxon>
        <taxon>Tylenchomorpha</taxon>
        <taxon>Tylenchoidea</taxon>
        <taxon>Heteroderidae</taxon>
        <taxon>Heteroderinae</taxon>
        <taxon>Heterodera</taxon>
    </lineage>
</organism>
<sequence length="698" mass="78276">MGLLHLLNGQKSAANEKEKAPSGESKPNPGQKPSGERQKRDVLGHAGGYVGGWDHPIDSTLDWAKSQWNDANWLADVVNRNGAPILAVVTSSIENISSNRPEICRWADTTKHDEDDGEQQQKKLFIGNKYLVYKKKLLFFGIFTVFPSPRACRPKSAKLWESGVYKSGGQSTSKIGDDGQQQQMMAFRTDSEQRAMLAKIIAAIENISNTADEQKEGTSAAAANASDTQIGQLINSRQLKTLIREQIDEMEKQQEKKWTTYNERIGELEKQQKQQQFGLENFVVTALETQQMEQQQKQMQISQKISGLDNMISILKDRFGNELLKSIRPNVRNNFVEKFSNAQANYWDAKACHSELEITGAECLTVRHKGKGNELLFCSVFAQSAIPSSDSGIFYYEMKILSLKDFARIGIATKAMALDRKVGSCTDSFAYGSSGCFWVNTSCWINLKNEFRNDDIVGCGINLTNGRIIFTKNGQRLDTSEVFAPETICPLFPCVTLGSSNDKVEANFGPTFKFNLSKTEVLLNSLKQNFYWDGYHPDLEINGAQVYYSKRNGNEWRSVFLNCPIASRAFDAIFYFEMNVLNVKNFVLFGFSANRQKTPNDETNTFSYRNDGKLWADESLLIGGEPVEQFVAGDIVGCGINMARRRIIFTKNGRRIGATIILDPPPVHPLFPFISLHDFGDLIKANFGASFKFDLSIL</sequence>
<name>A0ABD2I9S0_9BILA</name>
<dbReference type="Gene3D" id="2.60.120.920">
    <property type="match status" value="2"/>
</dbReference>
<evidence type="ECO:0000256" key="1">
    <source>
        <dbReference type="SAM" id="MobiDB-lite"/>
    </source>
</evidence>
<evidence type="ECO:0000313" key="3">
    <source>
        <dbReference type="EMBL" id="KAL3076026.1"/>
    </source>
</evidence>
<dbReference type="InterPro" id="IPR044736">
    <property type="entry name" value="Gid1/RanBPM/SPLA_SPRY"/>
</dbReference>
<dbReference type="PROSITE" id="PS50188">
    <property type="entry name" value="B302_SPRY"/>
    <property type="match status" value="2"/>
</dbReference>
<gene>
    <name evidence="3" type="ORF">niasHT_032623</name>
</gene>
<dbReference type="SMART" id="SM00449">
    <property type="entry name" value="SPRY"/>
    <property type="match status" value="2"/>
</dbReference>
<dbReference type="AlphaFoldDB" id="A0ABD2I9S0"/>
<dbReference type="SUPFAM" id="SSF49899">
    <property type="entry name" value="Concanavalin A-like lectins/glucanases"/>
    <property type="match status" value="2"/>
</dbReference>
<dbReference type="InterPro" id="IPR043136">
    <property type="entry name" value="B30.2/SPRY_sf"/>
</dbReference>